<accession>A0A0F2MHX6</accession>
<dbReference type="InterPro" id="IPR051209">
    <property type="entry name" value="FAD-bind_Monooxygenase_sf"/>
</dbReference>
<dbReference type="KEGG" id="ssck:SPSK_07221"/>
<keyword evidence="2" id="KW-0503">Monooxygenase</keyword>
<gene>
    <name evidence="2" type="ORF">SPSK_07221</name>
</gene>
<sequence>MVPGITTGSAVVEPLADAKVLATTTTGRPTANPTPKVINGHYQAPQHGPVYEVSPTPLGTIKKMRIITIGAGASGINMAYQTKKHLKNVSLVVYEKNADVGGTWTENRYPGCKCDIPSHNYQFSWEPNPDWAELFSPSAEIRQYLEHCVAKYDLADYIQVNRRVVGATWDDAQAVWRLRVENTLTQEVADDWCDILLNAGGILNNWRWPAIAGLHTFQGQLIHSANWPRDSDGGPLSLRDKSVAVIGNGSTGIQIVPAIQPEVRQLVHLVRSPTWVTPGAASRYPSLRGGELPDVFSAEQKAMFRADPQRYKAFVVQIEKEINAKFRMLVNGGQPARDARAAAHSSMVRLLGDRAADLGPAIIPDFAVGCRRITPGVGYLESFAKPNVRVVADARIDHVDARGIVLASGEHIAVDAIVCATGFDVSFSPRFPVLGRNGVSLADLWNEPNVPRAYLSLASPAFPNYFMFLGPNAPISHGSVFTITENVSKYIMQLITKAQVEGIRTIAVKPAAVDDFTEHIDTFMPRTAWAGDCRSWFKRGRSTGPITAIHPGSRVHWFHALERPRFEDFDYTYDTSNRFQYLGNGFSTREEAPNDYPWYLDEVDPKYLYY</sequence>
<dbReference type="PANTHER" id="PTHR42877:SF12">
    <property type="entry name" value="MONOOXYGENASE"/>
    <property type="match status" value="1"/>
</dbReference>
<reference evidence="2 3" key="2">
    <citation type="journal article" date="2015" name="Eukaryot. Cell">
        <title>Asexual propagation of a virulent clone complex in a human and feline outbreak of sporotrichosis.</title>
        <authorList>
            <person name="Teixeira Mde M."/>
            <person name="Rodrigues A.M."/>
            <person name="Tsui C.K."/>
            <person name="de Almeida L.G."/>
            <person name="Van Diepeningen A.D."/>
            <person name="van den Ende B.G."/>
            <person name="Fernandes G.F."/>
            <person name="Kano R."/>
            <person name="Hamelin R.C."/>
            <person name="Lopes-Bezerra L.M."/>
            <person name="Vasconcelos A.T."/>
            <person name="de Hoog S."/>
            <person name="de Camargo Z.P."/>
            <person name="Felipe M.S."/>
        </authorList>
    </citation>
    <scope>NUCLEOTIDE SEQUENCE [LARGE SCALE GENOMIC DNA]</scope>
    <source>
        <strain evidence="2 3">1099-18</strain>
    </source>
</reference>
<dbReference type="EMBL" id="AXCR01000004">
    <property type="protein sequence ID" value="KJR87781.1"/>
    <property type="molecule type" value="Genomic_DNA"/>
</dbReference>
<name>A0A0F2MHX6_SPOSC</name>
<dbReference type="Proteomes" id="UP000033710">
    <property type="component" value="Unassembled WGS sequence"/>
</dbReference>
<evidence type="ECO:0000256" key="1">
    <source>
        <dbReference type="ARBA" id="ARBA00010139"/>
    </source>
</evidence>
<comment type="similarity">
    <text evidence="1">Belongs to the FAD-binding monooxygenase family.</text>
</comment>
<proteinExistence type="inferred from homology"/>
<dbReference type="OrthoDB" id="74360at2759"/>
<protein>
    <submittedName>
        <fullName evidence="2">Dimethylaniline monooxygenase</fullName>
    </submittedName>
</protein>
<comment type="caution">
    <text evidence="2">The sequence shown here is derived from an EMBL/GenBank/DDBJ whole genome shotgun (WGS) entry which is preliminary data.</text>
</comment>
<reference evidence="2 3" key="1">
    <citation type="journal article" date="2014" name="BMC Genomics">
        <title>Comparative genomics of the major fungal agents of human and animal Sporotrichosis: Sporothrix schenckii and Sporothrix brasiliensis.</title>
        <authorList>
            <person name="Teixeira M.M."/>
            <person name="de Almeida L.G."/>
            <person name="Kubitschek-Barreira P."/>
            <person name="Alves F.L."/>
            <person name="Kioshima E.S."/>
            <person name="Abadio A.K."/>
            <person name="Fernandes L."/>
            <person name="Derengowski L.S."/>
            <person name="Ferreira K.S."/>
            <person name="Souza R.C."/>
            <person name="Ruiz J.C."/>
            <person name="de Andrade N.C."/>
            <person name="Paes H.C."/>
            <person name="Nicola A.M."/>
            <person name="Albuquerque P."/>
            <person name="Gerber A.L."/>
            <person name="Martins V.P."/>
            <person name="Peconick L.D."/>
            <person name="Neto A.V."/>
            <person name="Chaucanez C.B."/>
            <person name="Silva P.A."/>
            <person name="Cunha O.L."/>
            <person name="de Oliveira F.F."/>
            <person name="dos Santos T.C."/>
            <person name="Barros A.L."/>
            <person name="Soares M.A."/>
            <person name="de Oliveira L.M."/>
            <person name="Marini M.M."/>
            <person name="Villalobos-Duno H."/>
            <person name="Cunha M.M."/>
            <person name="de Hoog S."/>
            <person name="da Silveira J.F."/>
            <person name="Henrissat B."/>
            <person name="Nino-Vega G.A."/>
            <person name="Cisalpino P.S."/>
            <person name="Mora-Montes H.M."/>
            <person name="Almeida S.R."/>
            <person name="Stajich J.E."/>
            <person name="Lopes-Bezerra L.M."/>
            <person name="Vasconcelos A.T."/>
            <person name="Felipe M.S."/>
        </authorList>
    </citation>
    <scope>NUCLEOTIDE SEQUENCE [LARGE SCALE GENOMIC DNA]</scope>
    <source>
        <strain evidence="2 3">1099-18</strain>
    </source>
</reference>
<dbReference type="VEuPathDB" id="FungiDB:SPSK_07221"/>
<dbReference type="GO" id="GO:0004497">
    <property type="term" value="F:monooxygenase activity"/>
    <property type="evidence" value="ECO:0007669"/>
    <property type="project" value="UniProtKB-KW"/>
</dbReference>
<evidence type="ECO:0000313" key="3">
    <source>
        <dbReference type="Proteomes" id="UP000033710"/>
    </source>
</evidence>
<keyword evidence="2" id="KW-0560">Oxidoreductase</keyword>
<dbReference type="SUPFAM" id="SSF51905">
    <property type="entry name" value="FAD/NAD(P)-binding domain"/>
    <property type="match status" value="3"/>
</dbReference>
<dbReference type="InterPro" id="IPR036188">
    <property type="entry name" value="FAD/NAD-bd_sf"/>
</dbReference>
<dbReference type="GeneID" id="27669162"/>
<organism evidence="2 3">
    <name type="scientific">Sporothrix schenckii 1099-18</name>
    <dbReference type="NCBI Taxonomy" id="1397361"/>
    <lineage>
        <taxon>Eukaryota</taxon>
        <taxon>Fungi</taxon>
        <taxon>Dikarya</taxon>
        <taxon>Ascomycota</taxon>
        <taxon>Pezizomycotina</taxon>
        <taxon>Sordariomycetes</taxon>
        <taxon>Sordariomycetidae</taxon>
        <taxon>Ophiostomatales</taxon>
        <taxon>Ophiostomataceae</taxon>
        <taxon>Sporothrix</taxon>
    </lineage>
</organism>
<dbReference type="Pfam" id="PF13450">
    <property type="entry name" value="NAD_binding_8"/>
    <property type="match status" value="1"/>
</dbReference>
<evidence type="ECO:0000313" key="2">
    <source>
        <dbReference type="EMBL" id="KJR87781.1"/>
    </source>
</evidence>
<dbReference type="AlphaFoldDB" id="A0A0F2MHX6"/>
<dbReference type="RefSeq" id="XP_016590457.1">
    <property type="nucleotide sequence ID" value="XM_016733885.1"/>
</dbReference>
<dbReference type="Gene3D" id="3.50.50.60">
    <property type="entry name" value="FAD/NAD(P)-binding domain"/>
    <property type="match status" value="2"/>
</dbReference>
<dbReference type="PANTHER" id="PTHR42877">
    <property type="entry name" value="L-ORNITHINE N(5)-MONOOXYGENASE-RELATED"/>
    <property type="match status" value="1"/>
</dbReference>